<dbReference type="PANTHER" id="PTHR43827:SF3">
    <property type="entry name" value="NADP-DEPENDENT OXIDOREDUCTASE DOMAIN-CONTAINING PROTEIN"/>
    <property type="match status" value="1"/>
</dbReference>
<dbReference type="InterPro" id="IPR036812">
    <property type="entry name" value="NAD(P)_OxRdtase_dom_sf"/>
</dbReference>
<dbReference type="InterPro" id="IPR020471">
    <property type="entry name" value="AKR"/>
</dbReference>
<evidence type="ECO:0000256" key="1">
    <source>
        <dbReference type="ARBA" id="ARBA00007905"/>
    </source>
</evidence>
<dbReference type="Pfam" id="PF00248">
    <property type="entry name" value="Aldo_ket_red"/>
    <property type="match status" value="1"/>
</dbReference>
<dbReference type="InterPro" id="IPR018170">
    <property type="entry name" value="Aldo/ket_reductase_CS"/>
</dbReference>
<dbReference type="Gene3D" id="3.20.20.100">
    <property type="entry name" value="NADP-dependent oxidoreductase domain"/>
    <property type="match status" value="1"/>
</dbReference>
<dbReference type="PANTHER" id="PTHR43827">
    <property type="entry name" value="2,5-DIKETO-D-GLUCONIC ACID REDUCTASE"/>
    <property type="match status" value="1"/>
</dbReference>
<keyword evidence="2" id="KW-0521">NADP</keyword>
<reference evidence="5 6" key="1">
    <citation type="journal article" date="2019" name="Int. J. Syst. Evol. Microbiol.">
        <title>The Global Catalogue of Microorganisms (GCM) 10K type strain sequencing project: providing services to taxonomists for standard genome sequencing and annotation.</title>
        <authorList>
            <consortium name="The Broad Institute Genomics Platform"/>
            <consortium name="The Broad Institute Genome Sequencing Center for Infectious Disease"/>
            <person name="Wu L."/>
            <person name="Ma J."/>
        </authorList>
    </citation>
    <scope>NUCLEOTIDE SEQUENCE [LARGE SCALE GENOMIC DNA]</scope>
    <source>
        <strain evidence="5 6">JCM 8736</strain>
    </source>
</reference>
<sequence length="295" mass="33872">MEYIRLNNGVKMPMLGYGVYQIEEKECEQCVSKALDVGYRLIDTAQAYLNERAVGQAIAQSAVAREDVFLTTKVWVSNAGYEKTKLSLEKSLENLQTDYLDLVLIHQALNDYYGTYQALTEYYQQGKIRAIGVSNFYSDRLVDLAEFSTVTPAINQVELHPFYQQKELRKIMTEYDITPEAWSPLAEGKNDLFNHQLLSTIGQKYHKTAAQVTLRYLTQLGVVAIPKTVHPERMIENFSIFDFQLTENELEQVAQLDSHQTLFMDHHNPEVIKELTKLGKIETMDKLQVKGDFPK</sequence>
<keyword evidence="6" id="KW-1185">Reference proteome</keyword>
<dbReference type="InterPro" id="IPR023210">
    <property type="entry name" value="NADP_OxRdtase_dom"/>
</dbReference>
<dbReference type="PIRSF" id="PIRSF000097">
    <property type="entry name" value="AKR"/>
    <property type="match status" value="1"/>
</dbReference>
<evidence type="ECO:0000313" key="5">
    <source>
        <dbReference type="EMBL" id="GAA3017623.1"/>
    </source>
</evidence>
<gene>
    <name evidence="5" type="ORF">GCM10019998_12320</name>
</gene>
<dbReference type="RefSeq" id="WP_068709677.1">
    <property type="nucleotide sequence ID" value="NZ_BAAAXQ010000039.1"/>
</dbReference>
<dbReference type="CDD" id="cd19133">
    <property type="entry name" value="AKR_AKR5F1"/>
    <property type="match status" value="1"/>
</dbReference>
<dbReference type="PROSITE" id="PS00798">
    <property type="entry name" value="ALDOKETO_REDUCTASE_1"/>
    <property type="match status" value="1"/>
</dbReference>
<dbReference type="Proteomes" id="UP001501577">
    <property type="component" value="Unassembled WGS sequence"/>
</dbReference>
<organism evidence="5 6">
    <name type="scientific">Tetragenococcus solitarius</name>
    <dbReference type="NCBI Taxonomy" id="71453"/>
    <lineage>
        <taxon>Bacteria</taxon>
        <taxon>Bacillati</taxon>
        <taxon>Bacillota</taxon>
        <taxon>Bacilli</taxon>
        <taxon>Lactobacillales</taxon>
        <taxon>Enterococcaceae</taxon>
        <taxon>Tetragenococcus</taxon>
    </lineage>
</organism>
<name>A0ABN3Y4M3_9ENTE</name>
<evidence type="ECO:0000259" key="4">
    <source>
        <dbReference type="Pfam" id="PF00248"/>
    </source>
</evidence>
<accession>A0ABN3Y4M3</accession>
<dbReference type="PROSITE" id="PS00062">
    <property type="entry name" value="ALDOKETO_REDUCTASE_2"/>
    <property type="match status" value="1"/>
</dbReference>
<comment type="similarity">
    <text evidence="1">Belongs to the aldo/keto reductase family.</text>
</comment>
<keyword evidence="3" id="KW-0560">Oxidoreductase</keyword>
<protein>
    <submittedName>
        <fullName evidence="5">Aldo/keto reductase</fullName>
    </submittedName>
</protein>
<dbReference type="PROSITE" id="PS00063">
    <property type="entry name" value="ALDOKETO_REDUCTASE_3"/>
    <property type="match status" value="1"/>
</dbReference>
<dbReference type="EMBL" id="BAAAXQ010000039">
    <property type="protein sequence ID" value="GAA3017623.1"/>
    <property type="molecule type" value="Genomic_DNA"/>
</dbReference>
<dbReference type="PRINTS" id="PR00069">
    <property type="entry name" value="ALDKETRDTASE"/>
</dbReference>
<proteinExistence type="inferred from homology"/>
<comment type="caution">
    <text evidence="5">The sequence shown here is derived from an EMBL/GenBank/DDBJ whole genome shotgun (WGS) entry which is preliminary data.</text>
</comment>
<evidence type="ECO:0000256" key="3">
    <source>
        <dbReference type="ARBA" id="ARBA00023002"/>
    </source>
</evidence>
<evidence type="ECO:0000313" key="6">
    <source>
        <dbReference type="Proteomes" id="UP001501577"/>
    </source>
</evidence>
<evidence type="ECO:0000256" key="2">
    <source>
        <dbReference type="ARBA" id="ARBA00022857"/>
    </source>
</evidence>
<feature type="domain" description="NADP-dependent oxidoreductase" evidence="4">
    <location>
        <begin position="21"/>
        <end position="256"/>
    </location>
</feature>
<dbReference type="SUPFAM" id="SSF51430">
    <property type="entry name" value="NAD(P)-linked oxidoreductase"/>
    <property type="match status" value="1"/>
</dbReference>